<keyword evidence="6" id="KW-0963">Cytoplasm</keyword>
<evidence type="ECO:0000313" key="11">
    <source>
        <dbReference type="EMBL" id="VDN02732.1"/>
    </source>
</evidence>
<dbReference type="SMART" id="SM00129">
    <property type="entry name" value="KISc"/>
    <property type="match status" value="1"/>
</dbReference>
<dbReference type="Pfam" id="PF00225">
    <property type="entry name" value="Kinesin"/>
    <property type="match status" value="1"/>
</dbReference>
<feature type="compositionally biased region" description="Basic and acidic residues" evidence="9">
    <location>
        <begin position="557"/>
        <end position="574"/>
    </location>
</feature>
<feature type="compositionally biased region" description="Low complexity" evidence="9">
    <location>
        <begin position="738"/>
        <end position="749"/>
    </location>
</feature>
<evidence type="ECO:0000256" key="4">
    <source>
        <dbReference type="ARBA" id="ARBA00023054"/>
    </source>
</evidence>
<dbReference type="GO" id="GO:0008017">
    <property type="term" value="F:microtubule binding"/>
    <property type="evidence" value="ECO:0007669"/>
    <property type="project" value="InterPro"/>
</dbReference>
<feature type="coiled-coil region" evidence="8">
    <location>
        <begin position="322"/>
        <end position="353"/>
    </location>
</feature>
<reference evidence="13" key="1">
    <citation type="submission" date="2017-02" db="UniProtKB">
        <authorList>
            <consortium name="WormBaseParasite"/>
        </authorList>
    </citation>
    <scope>IDENTIFICATION</scope>
</reference>
<protein>
    <submittedName>
        <fullName evidence="13">Kinesin motor domain-containing protein</fullName>
    </submittedName>
</protein>
<feature type="coiled-coil region" evidence="8">
    <location>
        <begin position="579"/>
        <end position="692"/>
    </location>
</feature>
<dbReference type="InterPro" id="IPR027640">
    <property type="entry name" value="Kinesin-like_fam"/>
</dbReference>
<organism evidence="13">
    <name type="scientific">Thelazia callipaeda</name>
    <name type="common">Oriental eyeworm</name>
    <name type="synonym">Parasitic nematode</name>
    <dbReference type="NCBI Taxonomy" id="103827"/>
    <lineage>
        <taxon>Eukaryota</taxon>
        <taxon>Metazoa</taxon>
        <taxon>Ecdysozoa</taxon>
        <taxon>Nematoda</taxon>
        <taxon>Chromadorea</taxon>
        <taxon>Rhabditida</taxon>
        <taxon>Spirurina</taxon>
        <taxon>Spiruromorpha</taxon>
        <taxon>Thelazioidea</taxon>
        <taxon>Thelaziidae</taxon>
        <taxon>Thelazia</taxon>
    </lineage>
</organism>
<dbReference type="OrthoDB" id="21525at2759"/>
<dbReference type="GO" id="GO:0007018">
    <property type="term" value="P:microtubule-based movement"/>
    <property type="evidence" value="ECO:0007669"/>
    <property type="project" value="InterPro"/>
</dbReference>
<evidence type="ECO:0000256" key="6">
    <source>
        <dbReference type="ARBA" id="ARBA00023212"/>
    </source>
</evidence>
<dbReference type="EMBL" id="UYYF01004341">
    <property type="protein sequence ID" value="VDN02732.1"/>
    <property type="molecule type" value="Genomic_DNA"/>
</dbReference>
<dbReference type="PROSITE" id="PS50067">
    <property type="entry name" value="KINESIN_MOTOR_2"/>
    <property type="match status" value="1"/>
</dbReference>
<feature type="region of interest" description="Disordered" evidence="9">
    <location>
        <begin position="541"/>
        <end position="579"/>
    </location>
</feature>
<keyword evidence="6" id="KW-0206">Cytoskeleton</keyword>
<name>A0A0N5CYH2_THECL</name>
<feature type="region of interest" description="Disordered" evidence="9">
    <location>
        <begin position="728"/>
        <end position="772"/>
    </location>
</feature>
<dbReference type="OMA" id="LRFVIEC"/>
<dbReference type="InterPro" id="IPR036961">
    <property type="entry name" value="Kinesin_motor_dom_sf"/>
</dbReference>
<feature type="binding site" evidence="7">
    <location>
        <begin position="71"/>
        <end position="78"/>
    </location>
    <ligand>
        <name>ATP</name>
        <dbReference type="ChEBI" id="CHEBI:30616"/>
    </ligand>
</feature>
<keyword evidence="4 8" id="KW-0175">Coiled coil</keyword>
<dbReference type="SUPFAM" id="SSF52540">
    <property type="entry name" value="P-loop containing nucleoside triphosphate hydrolases"/>
    <property type="match status" value="1"/>
</dbReference>
<gene>
    <name evidence="11" type="ORF">TCLT_LOCUS5482</name>
</gene>
<evidence type="ECO:0000256" key="8">
    <source>
        <dbReference type="SAM" id="Coils"/>
    </source>
</evidence>
<dbReference type="PANTHER" id="PTHR47968:SF75">
    <property type="entry name" value="CENTROMERE-ASSOCIATED PROTEIN E"/>
    <property type="match status" value="1"/>
</dbReference>
<evidence type="ECO:0000256" key="3">
    <source>
        <dbReference type="ARBA" id="ARBA00022840"/>
    </source>
</evidence>
<dbReference type="WBParaSite" id="TCLT_0000549301-mRNA-1">
    <property type="protein sequence ID" value="TCLT_0000549301-mRNA-1"/>
    <property type="gene ID" value="TCLT_0000549301"/>
</dbReference>
<keyword evidence="2 7" id="KW-0547">Nucleotide-binding</keyword>
<keyword evidence="12" id="KW-1185">Reference proteome</keyword>
<accession>A0A0N5CYH2</accession>
<dbReference type="Proteomes" id="UP000276776">
    <property type="component" value="Unassembled WGS sequence"/>
</dbReference>
<dbReference type="GO" id="GO:0005524">
    <property type="term" value="F:ATP binding"/>
    <property type="evidence" value="ECO:0007669"/>
    <property type="project" value="UniProtKB-UniRule"/>
</dbReference>
<sequence>IYIQSIYRESPTKVCWKVIDDCTIVGGDEKSYTFDQVYCDVDATKNVFDKSAKDVVESAMAGYNGTIFAYGQTSSGKTYTIFGSDDSEGIVQMTLNTIFAKILQGSGKRYMLRLSCIEIYNEKVRDLLSDTAVDLPIKEFKEKVVIDGLREEVIVDREGVEMLIQRAFANRVVGETAFNERSSRSHVILRFVIECYDDYVSAETSSYISFLNVVDLAGSESAKNFGGDGDRLKESGKINTSLLALQKVINQLSEKGQCHVNFRDSKLTRLLKSSLGGNARTLIICTISPTEIGQTLQTLRFAVRAKTIKNKPKKNLTAEGMLTRYIQTIERLKAELEENRKNGSVELELINKNIELSKEVDLLKKCILSSQMLTQTTQECMNKRARRQTWGGNWMQSNTDLLTSETLESKIFLGKVNPLIFYFSVKGVERKKISPIGEELSELPEVENDFNASVVAFTTLNVSLNTFVDYFYFGYFAPVMTYFRGNDIFSSNDDLHKDYFQLNDNDEIEADFQVSNRGSNELSRASSTMIKAVVTEDEIPSPEAHNVTSEKLSVENIEGHRKSLDSNNEDHENSQSETINELTKKVTSLTNENAHLKTANENLKEELRSRKRDIVWLEKHCDDADRVETELKEQIYELQKNRSENVESLIENLKNKVTEMKTSMLATFENKKKQYGKNLYRLENELQKKEKEICELRSSIISKDRKIGELVVELRRLTSDKKNSVRKARFEAPISGQNSNESTETSFSNRYMVKIDPSKPTPVKGYPDCRTQ</sequence>
<dbReference type="InterPro" id="IPR001752">
    <property type="entry name" value="Kinesin_motor_dom"/>
</dbReference>
<dbReference type="GO" id="GO:0003777">
    <property type="term" value="F:microtubule motor activity"/>
    <property type="evidence" value="ECO:0007669"/>
    <property type="project" value="InterPro"/>
</dbReference>
<dbReference type="Gene3D" id="3.40.850.10">
    <property type="entry name" value="Kinesin motor domain"/>
    <property type="match status" value="1"/>
</dbReference>
<proteinExistence type="inferred from homology"/>
<evidence type="ECO:0000259" key="10">
    <source>
        <dbReference type="PROSITE" id="PS50067"/>
    </source>
</evidence>
<evidence type="ECO:0000256" key="9">
    <source>
        <dbReference type="SAM" id="MobiDB-lite"/>
    </source>
</evidence>
<dbReference type="PANTHER" id="PTHR47968">
    <property type="entry name" value="CENTROMERE PROTEIN E"/>
    <property type="match status" value="1"/>
</dbReference>
<evidence type="ECO:0000313" key="12">
    <source>
        <dbReference type="Proteomes" id="UP000276776"/>
    </source>
</evidence>
<evidence type="ECO:0000256" key="1">
    <source>
        <dbReference type="ARBA" id="ARBA00004245"/>
    </source>
</evidence>
<dbReference type="PRINTS" id="PR00380">
    <property type="entry name" value="KINESINHEAVY"/>
</dbReference>
<comment type="similarity">
    <text evidence="7">Belongs to the TRAFAC class myosin-kinesin ATPase superfamily. Kinesin family.</text>
</comment>
<reference evidence="11 12" key="2">
    <citation type="submission" date="2018-11" db="EMBL/GenBank/DDBJ databases">
        <authorList>
            <consortium name="Pathogen Informatics"/>
        </authorList>
    </citation>
    <scope>NUCLEOTIDE SEQUENCE [LARGE SCALE GENOMIC DNA]</scope>
</reference>
<dbReference type="GO" id="GO:0000278">
    <property type="term" value="P:mitotic cell cycle"/>
    <property type="evidence" value="ECO:0007669"/>
    <property type="project" value="TreeGrafter"/>
</dbReference>
<feature type="domain" description="Kinesin motor" evidence="10">
    <location>
        <begin position="2"/>
        <end position="308"/>
    </location>
</feature>
<dbReference type="InterPro" id="IPR027417">
    <property type="entry name" value="P-loop_NTPase"/>
</dbReference>
<evidence type="ECO:0000256" key="5">
    <source>
        <dbReference type="ARBA" id="ARBA00023175"/>
    </source>
</evidence>
<evidence type="ECO:0000256" key="7">
    <source>
        <dbReference type="PROSITE-ProRule" id="PRU00283"/>
    </source>
</evidence>
<dbReference type="Gene3D" id="1.10.287.1490">
    <property type="match status" value="1"/>
</dbReference>
<keyword evidence="5 7" id="KW-0505">Motor protein</keyword>
<evidence type="ECO:0000256" key="2">
    <source>
        <dbReference type="ARBA" id="ARBA00022741"/>
    </source>
</evidence>
<dbReference type="GO" id="GO:0005874">
    <property type="term" value="C:microtubule"/>
    <property type="evidence" value="ECO:0007669"/>
    <property type="project" value="TreeGrafter"/>
</dbReference>
<evidence type="ECO:0000313" key="13">
    <source>
        <dbReference type="WBParaSite" id="TCLT_0000549301-mRNA-1"/>
    </source>
</evidence>
<keyword evidence="3 7" id="KW-0067">ATP-binding</keyword>
<comment type="subcellular location">
    <subcellularLocation>
        <location evidence="1">Cytoplasm</location>
        <location evidence="1">Cytoskeleton</location>
    </subcellularLocation>
</comment>
<dbReference type="AlphaFoldDB" id="A0A0N5CYH2"/>
<dbReference type="STRING" id="103827.A0A0N5CYH2"/>